<gene>
    <name evidence="3" type="ORF">EYF80_044969</name>
</gene>
<keyword evidence="2" id="KW-0472">Membrane</keyword>
<feature type="region of interest" description="Disordered" evidence="1">
    <location>
        <begin position="89"/>
        <end position="112"/>
    </location>
</feature>
<feature type="region of interest" description="Disordered" evidence="1">
    <location>
        <begin position="28"/>
        <end position="74"/>
    </location>
</feature>
<keyword evidence="2" id="KW-1133">Transmembrane helix</keyword>
<feature type="transmembrane region" description="Helical" evidence="2">
    <location>
        <begin position="382"/>
        <end position="405"/>
    </location>
</feature>
<comment type="caution">
    <text evidence="3">The sequence shown here is derived from an EMBL/GenBank/DDBJ whole genome shotgun (WGS) entry which is preliminary data.</text>
</comment>
<sequence length="466" mass="49988">MQELKLWLRASTSALVPWWLFISSSTDDTSLHRHGSGGLRRPQEDSGGLRRPQEDSGGLRRTQEAAGRPGLGLPGILLGLDKPDHVVHPQQEVSDHAEEPELVSGVEEAEPASVAGLQQTPPGLQHLALPPLDVVGFVSGIRRLQADRVLLQLPHLHMGSEVGGQRSEVGRRAPPVGSGRDPVAPGLDVVFEGAVHPLQRVHRVLVAARLLRQLLLLVQHAAQDLLGVLVEPVELEGGGEDLRPGVDELQQVGPGLVQPVLPLRHRGRVAVAGVDQLVRQAVDGVHALLTDVPGVPSKLTETLLQHLNTGVRGQGSWDPATTSRSAIHCSRSSTSRFSWKRRSLSSSEHTPLGVPVGHQASAGLGQLVDRLGVVLHRLLHDLVLLLHGLGLGGVEVVLLGFVRLLQPAVPKLRLLRQPPPQLLQVGLAPPGLVLQEALAALQDAVDTRLVALDLLLQGLKRRRQQI</sequence>
<protein>
    <submittedName>
        <fullName evidence="3">Uncharacterized protein</fullName>
    </submittedName>
</protein>
<feature type="compositionally biased region" description="Basic and acidic residues" evidence="1">
    <location>
        <begin position="89"/>
        <end position="99"/>
    </location>
</feature>
<name>A0A4Z2FVB5_9TELE</name>
<evidence type="ECO:0000256" key="1">
    <source>
        <dbReference type="SAM" id="MobiDB-lite"/>
    </source>
</evidence>
<dbReference type="AlphaFoldDB" id="A0A4Z2FVB5"/>
<evidence type="ECO:0000256" key="2">
    <source>
        <dbReference type="SAM" id="Phobius"/>
    </source>
</evidence>
<accession>A0A4Z2FVB5</accession>
<keyword evidence="4" id="KW-1185">Reference proteome</keyword>
<dbReference type="EMBL" id="SRLO01000882">
    <property type="protein sequence ID" value="TNN44820.1"/>
    <property type="molecule type" value="Genomic_DNA"/>
</dbReference>
<dbReference type="Proteomes" id="UP000314294">
    <property type="component" value="Unassembled WGS sequence"/>
</dbReference>
<reference evidence="3 4" key="1">
    <citation type="submission" date="2019-03" db="EMBL/GenBank/DDBJ databases">
        <title>First draft genome of Liparis tanakae, snailfish: a comprehensive survey of snailfish specific genes.</title>
        <authorList>
            <person name="Kim W."/>
            <person name="Song I."/>
            <person name="Jeong J.-H."/>
            <person name="Kim D."/>
            <person name="Kim S."/>
            <person name="Ryu S."/>
            <person name="Song J.Y."/>
            <person name="Lee S.K."/>
        </authorList>
    </citation>
    <scope>NUCLEOTIDE SEQUENCE [LARGE SCALE GENOMIC DNA]</scope>
    <source>
        <tissue evidence="3">Muscle</tissue>
    </source>
</reference>
<evidence type="ECO:0000313" key="4">
    <source>
        <dbReference type="Proteomes" id="UP000314294"/>
    </source>
</evidence>
<organism evidence="3 4">
    <name type="scientific">Liparis tanakae</name>
    <name type="common">Tanaka's snailfish</name>
    <dbReference type="NCBI Taxonomy" id="230148"/>
    <lineage>
        <taxon>Eukaryota</taxon>
        <taxon>Metazoa</taxon>
        <taxon>Chordata</taxon>
        <taxon>Craniata</taxon>
        <taxon>Vertebrata</taxon>
        <taxon>Euteleostomi</taxon>
        <taxon>Actinopterygii</taxon>
        <taxon>Neopterygii</taxon>
        <taxon>Teleostei</taxon>
        <taxon>Neoteleostei</taxon>
        <taxon>Acanthomorphata</taxon>
        <taxon>Eupercaria</taxon>
        <taxon>Perciformes</taxon>
        <taxon>Cottioidei</taxon>
        <taxon>Cottales</taxon>
        <taxon>Liparidae</taxon>
        <taxon>Liparis</taxon>
    </lineage>
</organism>
<proteinExistence type="predicted"/>
<evidence type="ECO:0000313" key="3">
    <source>
        <dbReference type="EMBL" id="TNN44820.1"/>
    </source>
</evidence>
<keyword evidence="2" id="KW-0812">Transmembrane</keyword>
<feature type="compositionally biased region" description="Basic and acidic residues" evidence="1">
    <location>
        <begin position="41"/>
        <end position="63"/>
    </location>
</feature>